<dbReference type="InterPro" id="IPR036388">
    <property type="entry name" value="WH-like_DNA-bd_sf"/>
</dbReference>
<protein>
    <submittedName>
        <fullName evidence="6">Transcriptional regulator RcsB</fullName>
    </submittedName>
</protein>
<dbReference type="InterPro" id="IPR016032">
    <property type="entry name" value="Sig_transdc_resp-reg_C-effctor"/>
</dbReference>
<evidence type="ECO:0000256" key="4">
    <source>
        <dbReference type="SAM" id="MobiDB-lite"/>
    </source>
</evidence>
<dbReference type="PRINTS" id="PR00038">
    <property type="entry name" value="HTHLUXR"/>
</dbReference>
<keyword evidence="2" id="KW-0238">DNA-binding</keyword>
<keyword evidence="7" id="KW-1185">Reference proteome</keyword>
<dbReference type="Gene3D" id="1.10.10.10">
    <property type="entry name" value="Winged helix-like DNA-binding domain superfamily/Winged helix DNA-binding domain"/>
    <property type="match status" value="1"/>
</dbReference>
<dbReference type="PANTHER" id="PTHR44688">
    <property type="entry name" value="DNA-BINDING TRANSCRIPTIONAL ACTIVATOR DEVR_DOSR"/>
    <property type="match status" value="1"/>
</dbReference>
<dbReference type="EMBL" id="CP042913">
    <property type="protein sequence ID" value="QEG35169.1"/>
    <property type="molecule type" value="Genomic_DNA"/>
</dbReference>
<gene>
    <name evidence="6" type="ORF">Pr1d_24620</name>
</gene>
<dbReference type="CDD" id="cd06170">
    <property type="entry name" value="LuxR_C_like"/>
    <property type="match status" value="1"/>
</dbReference>
<dbReference type="KEGG" id="bgok:Pr1d_24620"/>
<evidence type="ECO:0000313" key="6">
    <source>
        <dbReference type="EMBL" id="QEG35169.1"/>
    </source>
</evidence>
<proteinExistence type="predicted"/>
<evidence type="ECO:0000256" key="2">
    <source>
        <dbReference type="ARBA" id="ARBA00023125"/>
    </source>
</evidence>
<evidence type="ECO:0000256" key="1">
    <source>
        <dbReference type="ARBA" id="ARBA00023015"/>
    </source>
</evidence>
<name>A0A5B9QBL0_9BACT</name>
<dbReference type="RefSeq" id="WP_148073716.1">
    <property type="nucleotide sequence ID" value="NZ_CP042913.1"/>
</dbReference>
<organism evidence="6 7">
    <name type="scientific">Bythopirellula goksoeyrii</name>
    <dbReference type="NCBI Taxonomy" id="1400387"/>
    <lineage>
        <taxon>Bacteria</taxon>
        <taxon>Pseudomonadati</taxon>
        <taxon>Planctomycetota</taxon>
        <taxon>Planctomycetia</taxon>
        <taxon>Pirellulales</taxon>
        <taxon>Lacipirellulaceae</taxon>
        <taxon>Bythopirellula</taxon>
    </lineage>
</organism>
<dbReference type="PROSITE" id="PS50043">
    <property type="entry name" value="HTH_LUXR_2"/>
    <property type="match status" value="1"/>
</dbReference>
<dbReference type="Pfam" id="PF00196">
    <property type="entry name" value="GerE"/>
    <property type="match status" value="1"/>
</dbReference>
<dbReference type="PANTHER" id="PTHR44688:SF16">
    <property type="entry name" value="DNA-BINDING TRANSCRIPTIONAL ACTIVATOR DEVR_DOSR"/>
    <property type="match status" value="1"/>
</dbReference>
<dbReference type="GO" id="GO:0006355">
    <property type="term" value="P:regulation of DNA-templated transcription"/>
    <property type="evidence" value="ECO:0007669"/>
    <property type="project" value="InterPro"/>
</dbReference>
<dbReference type="InterPro" id="IPR000792">
    <property type="entry name" value="Tscrpt_reg_LuxR_C"/>
</dbReference>
<dbReference type="GO" id="GO:0003677">
    <property type="term" value="F:DNA binding"/>
    <property type="evidence" value="ECO:0007669"/>
    <property type="project" value="UniProtKB-KW"/>
</dbReference>
<sequence>MAKDKMKDKVANLTPRQLEVVRLVSLGCIVEEIANILDLAVSTVDNHKAAAMKTLGTDKATLLTRIAIKHRISPLDDKLSRSEKRKSGRSNDGWN</sequence>
<evidence type="ECO:0000313" key="7">
    <source>
        <dbReference type="Proteomes" id="UP000323917"/>
    </source>
</evidence>
<dbReference type="SMART" id="SM00421">
    <property type="entry name" value="HTH_LUXR"/>
    <property type="match status" value="1"/>
</dbReference>
<accession>A0A5B9QBL0</accession>
<feature type="region of interest" description="Disordered" evidence="4">
    <location>
        <begin position="76"/>
        <end position="95"/>
    </location>
</feature>
<dbReference type="OrthoDB" id="281302at2"/>
<dbReference type="Proteomes" id="UP000323917">
    <property type="component" value="Chromosome"/>
</dbReference>
<reference evidence="6 7" key="1">
    <citation type="submission" date="2019-08" db="EMBL/GenBank/DDBJ databases">
        <title>Deep-cultivation of Planctomycetes and their phenomic and genomic characterization uncovers novel biology.</title>
        <authorList>
            <person name="Wiegand S."/>
            <person name="Jogler M."/>
            <person name="Boedeker C."/>
            <person name="Pinto D."/>
            <person name="Vollmers J."/>
            <person name="Rivas-Marin E."/>
            <person name="Kohn T."/>
            <person name="Peeters S.H."/>
            <person name="Heuer A."/>
            <person name="Rast P."/>
            <person name="Oberbeckmann S."/>
            <person name="Bunk B."/>
            <person name="Jeske O."/>
            <person name="Meyerdierks A."/>
            <person name="Storesund J.E."/>
            <person name="Kallscheuer N."/>
            <person name="Luecker S."/>
            <person name="Lage O.M."/>
            <person name="Pohl T."/>
            <person name="Merkel B.J."/>
            <person name="Hornburger P."/>
            <person name="Mueller R.-W."/>
            <person name="Bruemmer F."/>
            <person name="Labrenz M."/>
            <person name="Spormann A.M."/>
            <person name="Op den Camp H."/>
            <person name="Overmann J."/>
            <person name="Amann R."/>
            <person name="Jetten M.S.M."/>
            <person name="Mascher T."/>
            <person name="Medema M.H."/>
            <person name="Devos D.P."/>
            <person name="Kaster A.-K."/>
            <person name="Ovreas L."/>
            <person name="Rohde M."/>
            <person name="Galperin M.Y."/>
            <person name="Jogler C."/>
        </authorList>
    </citation>
    <scope>NUCLEOTIDE SEQUENCE [LARGE SCALE GENOMIC DNA]</scope>
    <source>
        <strain evidence="6 7">Pr1d</strain>
    </source>
</reference>
<dbReference type="SUPFAM" id="SSF46894">
    <property type="entry name" value="C-terminal effector domain of the bipartite response regulators"/>
    <property type="match status" value="1"/>
</dbReference>
<evidence type="ECO:0000259" key="5">
    <source>
        <dbReference type="PROSITE" id="PS50043"/>
    </source>
</evidence>
<keyword evidence="3" id="KW-0804">Transcription</keyword>
<keyword evidence="1" id="KW-0805">Transcription regulation</keyword>
<feature type="domain" description="HTH luxR-type" evidence="5">
    <location>
        <begin position="6"/>
        <end position="71"/>
    </location>
</feature>
<evidence type="ECO:0000256" key="3">
    <source>
        <dbReference type="ARBA" id="ARBA00023163"/>
    </source>
</evidence>
<dbReference type="AlphaFoldDB" id="A0A5B9QBL0"/>